<keyword evidence="2" id="KW-1185">Reference proteome</keyword>
<comment type="caution">
    <text evidence="1">The sequence shown here is derived from an EMBL/GenBank/DDBJ whole genome shotgun (WGS) entry which is preliminary data.</text>
</comment>
<sequence>MNKKLLLSVFLMILSASLSYGYFFQKSEQARQQFIELLASDYALLQSSVNAYTDEIFYHERKGDAIKGALYLVRTVEIAGAAFRNLTSLLALDEPLLGPISYEFSLAAADISTYIQQSSVGVDTAQYEQKVRKHIATLQTISSTLTYTDLKSMDTELIRQKLSLLNESFAKR</sequence>
<dbReference type="EMBL" id="RHHQ01000015">
    <property type="protein sequence ID" value="RNB85142.1"/>
    <property type="molecule type" value="Genomic_DNA"/>
</dbReference>
<dbReference type="Proteomes" id="UP000271031">
    <property type="component" value="Unassembled WGS sequence"/>
</dbReference>
<evidence type="ECO:0000313" key="1">
    <source>
        <dbReference type="EMBL" id="RNB85142.1"/>
    </source>
</evidence>
<proteinExistence type="predicted"/>
<dbReference type="OrthoDB" id="9996233at2"/>
<accession>A0A3M8DAP2</accession>
<dbReference type="RefSeq" id="WP_122919627.1">
    <property type="nucleotide sequence ID" value="NZ_RHHQ01000015.1"/>
</dbReference>
<protein>
    <submittedName>
        <fullName evidence="1">Uncharacterized protein</fullName>
    </submittedName>
</protein>
<reference evidence="1 2" key="1">
    <citation type="submission" date="2018-10" db="EMBL/GenBank/DDBJ databases">
        <title>Phylogenomics of Brevibacillus.</title>
        <authorList>
            <person name="Dunlap C."/>
        </authorList>
    </citation>
    <scope>NUCLEOTIDE SEQUENCE [LARGE SCALE GENOMIC DNA]</scope>
    <source>
        <strain evidence="1 2">JCM 15716</strain>
    </source>
</reference>
<organism evidence="1 2">
    <name type="scientific">Brevibacillus fluminis</name>
    <dbReference type="NCBI Taxonomy" id="511487"/>
    <lineage>
        <taxon>Bacteria</taxon>
        <taxon>Bacillati</taxon>
        <taxon>Bacillota</taxon>
        <taxon>Bacilli</taxon>
        <taxon>Bacillales</taxon>
        <taxon>Paenibacillaceae</taxon>
        <taxon>Brevibacillus</taxon>
    </lineage>
</organism>
<evidence type="ECO:0000313" key="2">
    <source>
        <dbReference type="Proteomes" id="UP000271031"/>
    </source>
</evidence>
<name>A0A3M8DAP2_9BACL</name>
<gene>
    <name evidence="1" type="ORF">EDM56_19735</name>
</gene>
<dbReference type="AlphaFoldDB" id="A0A3M8DAP2"/>